<evidence type="ECO:0000256" key="1">
    <source>
        <dbReference type="SAM" id="Phobius"/>
    </source>
</evidence>
<dbReference type="AlphaFoldDB" id="A0A9W3P092"/>
<dbReference type="RefSeq" id="WP_001010517.1">
    <property type="nucleotide sequence ID" value="NC_018500.1"/>
</dbReference>
<accession>A0A9W3P092</accession>
<dbReference type="Proteomes" id="UP000005259">
    <property type="component" value="Chromosome"/>
</dbReference>
<feature type="transmembrane region" description="Helical" evidence="1">
    <location>
        <begin position="6"/>
        <end position="27"/>
    </location>
</feature>
<feature type="transmembrane region" description="Helical" evidence="1">
    <location>
        <begin position="184"/>
        <end position="204"/>
    </location>
</feature>
<reference evidence="2 3" key="1">
    <citation type="submission" date="2012-08" db="EMBL/GenBank/DDBJ databases">
        <authorList>
            <person name="Doggett N."/>
            <person name="Teshima H."/>
            <person name="Bruce D."/>
            <person name="Detter J.C."/>
            <person name="Johnson S.L."/>
            <person name="Han C."/>
        </authorList>
    </citation>
    <scope>NUCLEOTIDE SEQUENCE [LARGE SCALE GENOMIC DNA]</scope>
    <source>
        <strain evidence="2 3">HD-771</strain>
    </source>
</reference>
<protein>
    <submittedName>
        <fullName evidence="2">Uncharacterized protein</fullName>
    </submittedName>
</protein>
<evidence type="ECO:0000313" key="3">
    <source>
        <dbReference type="Proteomes" id="UP000005259"/>
    </source>
</evidence>
<evidence type="ECO:0000313" key="2">
    <source>
        <dbReference type="EMBL" id="AFQ18890.1"/>
    </source>
</evidence>
<feature type="transmembrane region" description="Helical" evidence="1">
    <location>
        <begin position="102"/>
        <end position="127"/>
    </location>
</feature>
<sequence>MNFNNYVLNIPFNFSLVVSILIIYFLVSSGCRWKFYSYLPSQYIKFADKRIQKIFKSVSEKSDSTNRQNKMHGKKQKIETTLCYIATIILSIQNFFRFISKPIILTVLFVLGFVFISLDVTHTINVYDYIRIFGTNDKFTLDIIDLFINIIRIVAPLSLPFYYFAYREQKTISDSSLNGKTINVFFVLFLWFSVASLIYSMVIIEVFNAKDPSKLEQGLALTYKYRGDLALIGLYAVSSFYFLFRSISELLNSITLKKLIHKKINKVYFNYFLMSFGKFGRYKEKQYEYVSYQVETVYQALIQAADKNLGNVYSDSFKEWCRVMDYMLIEYRLASFDTTTKHLHLLNEYGEQHIKLYRTLLKNHKSLIMNLVKQHKIEDAKDAINKFLEYVPSPSKNNLNADFNYDKCLSKYYVTLYEIIIYLYDNKNIGIHTVLDKLNSESETKEAIEQEGIIRNLQSLIIKTIQNDDVKMLSSISYYMNNFFNEKGSKTDKEETEVVFEVEVDKQLIFVSELEDSDLSETNKDDEASAFDETLKDNDFLSASVFILLQALLKSIELTHYKSTGFLIKFLITSYNSQIFNTVFNEFYVSPYENKYLPKKALYKDIDDDFHMNSNVKDYLLIKLFILVYSQQKYVIENDVDFWEIPQEVLNHSRISNTNYLKYMFKKLEKAKKEYGLMYLEDEKFMRELKKEFKVVNTDESKTVKLLERVIKVMKENNS</sequence>
<organism evidence="2 3">
    <name type="scientific">Bacillus thuringiensis HD-771</name>
    <dbReference type="NCBI Taxonomy" id="1218175"/>
    <lineage>
        <taxon>Bacteria</taxon>
        <taxon>Bacillati</taxon>
        <taxon>Bacillota</taxon>
        <taxon>Bacilli</taxon>
        <taxon>Bacillales</taxon>
        <taxon>Bacillaceae</taxon>
        <taxon>Bacillus</taxon>
        <taxon>Bacillus cereus group</taxon>
    </lineage>
</organism>
<name>A0A9W3P092_BACTU</name>
<proteinExistence type="predicted"/>
<dbReference type="KEGG" id="bti:BTG_27455"/>
<keyword evidence="1" id="KW-0812">Transmembrane</keyword>
<feature type="transmembrane region" description="Helical" evidence="1">
    <location>
        <begin position="139"/>
        <end position="164"/>
    </location>
</feature>
<dbReference type="EMBL" id="CP003752">
    <property type="protein sequence ID" value="AFQ18890.1"/>
    <property type="molecule type" value="Genomic_DNA"/>
</dbReference>
<feature type="transmembrane region" description="Helical" evidence="1">
    <location>
        <begin position="78"/>
        <end position="96"/>
    </location>
</feature>
<gene>
    <name evidence="2" type="ORF">BTG_27455</name>
</gene>
<feature type="transmembrane region" description="Helical" evidence="1">
    <location>
        <begin position="225"/>
        <end position="244"/>
    </location>
</feature>
<keyword evidence="1" id="KW-1133">Transmembrane helix</keyword>
<keyword evidence="1" id="KW-0472">Membrane</keyword>